<evidence type="ECO:0000313" key="1">
    <source>
        <dbReference type="EMBL" id="KAI9919114.1"/>
    </source>
</evidence>
<keyword evidence="2" id="KW-1185">Reference proteome</keyword>
<name>A0ACC0WM62_9STRA</name>
<gene>
    <name evidence="1" type="ORF">PsorP6_011928</name>
</gene>
<evidence type="ECO:0000313" key="2">
    <source>
        <dbReference type="Proteomes" id="UP001163321"/>
    </source>
</evidence>
<organism evidence="1 2">
    <name type="scientific">Peronosclerospora sorghi</name>
    <dbReference type="NCBI Taxonomy" id="230839"/>
    <lineage>
        <taxon>Eukaryota</taxon>
        <taxon>Sar</taxon>
        <taxon>Stramenopiles</taxon>
        <taxon>Oomycota</taxon>
        <taxon>Peronosporomycetes</taxon>
        <taxon>Peronosporales</taxon>
        <taxon>Peronosporaceae</taxon>
        <taxon>Peronosclerospora</taxon>
    </lineage>
</organism>
<sequence>MYHSDEGASRYNVARRNSEALELSKALEEVESVPLRPATLSVSREAFVGKDDVCARWMLDFEDTGVHVNSFFPRHVRLRYQR</sequence>
<dbReference type="EMBL" id="CM047591">
    <property type="protein sequence ID" value="KAI9919114.1"/>
    <property type="molecule type" value="Genomic_DNA"/>
</dbReference>
<comment type="caution">
    <text evidence="1">The sequence shown here is derived from an EMBL/GenBank/DDBJ whole genome shotgun (WGS) entry which is preliminary data.</text>
</comment>
<accession>A0ACC0WM62</accession>
<proteinExistence type="predicted"/>
<protein>
    <submittedName>
        <fullName evidence="1">Uncharacterized protein</fullName>
    </submittedName>
</protein>
<dbReference type="Proteomes" id="UP001163321">
    <property type="component" value="Chromosome 12"/>
</dbReference>
<reference evidence="1 2" key="1">
    <citation type="journal article" date="2022" name="bioRxiv">
        <title>The genome of the oomycete Peronosclerospora sorghi, a cosmopolitan pathogen of maize and sorghum, is inflated with dispersed pseudogenes.</title>
        <authorList>
            <person name="Fletcher K."/>
            <person name="Martin F."/>
            <person name="Isakeit T."/>
            <person name="Cavanaugh K."/>
            <person name="Magill C."/>
            <person name="Michelmore R."/>
        </authorList>
    </citation>
    <scope>NUCLEOTIDE SEQUENCE [LARGE SCALE GENOMIC DNA]</scope>
    <source>
        <strain evidence="1">P6</strain>
    </source>
</reference>